<organism evidence="2 3">
    <name type="scientific">Virgisporangium ochraceum</name>
    <dbReference type="NCBI Taxonomy" id="65505"/>
    <lineage>
        <taxon>Bacteria</taxon>
        <taxon>Bacillati</taxon>
        <taxon>Actinomycetota</taxon>
        <taxon>Actinomycetes</taxon>
        <taxon>Micromonosporales</taxon>
        <taxon>Micromonosporaceae</taxon>
        <taxon>Virgisporangium</taxon>
    </lineage>
</organism>
<name>A0A8J4A607_9ACTN</name>
<feature type="compositionally biased region" description="Basic and acidic residues" evidence="1">
    <location>
        <begin position="15"/>
        <end position="24"/>
    </location>
</feature>
<evidence type="ECO:0000256" key="1">
    <source>
        <dbReference type="SAM" id="MobiDB-lite"/>
    </source>
</evidence>
<dbReference type="Proteomes" id="UP000635606">
    <property type="component" value="Unassembled WGS sequence"/>
</dbReference>
<evidence type="ECO:0000313" key="3">
    <source>
        <dbReference type="Proteomes" id="UP000635606"/>
    </source>
</evidence>
<protein>
    <submittedName>
        <fullName evidence="2">Uncharacterized protein</fullName>
    </submittedName>
</protein>
<gene>
    <name evidence="2" type="ORF">Voc01_104750</name>
</gene>
<comment type="caution">
    <text evidence="2">The sequence shown here is derived from an EMBL/GenBank/DDBJ whole genome shotgun (WGS) entry which is preliminary data.</text>
</comment>
<feature type="region of interest" description="Disordered" evidence="1">
    <location>
        <begin position="1"/>
        <end position="30"/>
    </location>
</feature>
<dbReference type="EMBL" id="BOPH01000177">
    <property type="protein sequence ID" value="GIJ75558.1"/>
    <property type="molecule type" value="Genomic_DNA"/>
</dbReference>
<reference evidence="2" key="1">
    <citation type="submission" date="2021-01" db="EMBL/GenBank/DDBJ databases">
        <title>Whole genome shotgun sequence of Virgisporangium ochraceum NBRC 16418.</title>
        <authorList>
            <person name="Komaki H."/>
            <person name="Tamura T."/>
        </authorList>
    </citation>
    <scope>NUCLEOTIDE SEQUENCE</scope>
    <source>
        <strain evidence="2">NBRC 16418</strain>
    </source>
</reference>
<accession>A0A8J4A607</accession>
<sequence length="62" mass="6567">MSRAAGPQLPTSDVSGRREAHVPGESESVFTNTVRPDVKVPRLLPRQAVAGISAVARSTVTR</sequence>
<evidence type="ECO:0000313" key="2">
    <source>
        <dbReference type="EMBL" id="GIJ75558.1"/>
    </source>
</evidence>
<proteinExistence type="predicted"/>
<dbReference type="AlphaFoldDB" id="A0A8J4A607"/>
<keyword evidence="3" id="KW-1185">Reference proteome</keyword>